<dbReference type="AlphaFoldDB" id="A0A401PJH4"/>
<feature type="transmembrane region" description="Helical" evidence="14">
    <location>
        <begin position="54"/>
        <end position="75"/>
    </location>
</feature>
<dbReference type="SMART" id="SM00037">
    <property type="entry name" value="CNX"/>
    <property type="match status" value="1"/>
</dbReference>
<dbReference type="SUPFAM" id="SSF118220">
    <property type="entry name" value="Connexin43"/>
    <property type="match status" value="1"/>
</dbReference>
<dbReference type="STRING" id="75743.A0A401PJH4"/>
<gene>
    <name evidence="17" type="ORF">scyTo_0006685</name>
</gene>
<evidence type="ECO:0000256" key="1">
    <source>
        <dbReference type="ARBA" id="ARBA00003922"/>
    </source>
</evidence>
<dbReference type="OrthoDB" id="9993956at2759"/>
<dbReference type="GO" id="GO:0005243">
    <property type="term" value="F:gap junction channel activity"/>
    <property type="evidence" value="ECO:0007669"/>
    <property type="project" value="TreeGrafter"/>
</dbReference>
<dbReference type="Gene3D" id="1.20.1440.80">
    <property type="entry name" value="Gap junction channel protein cysteine-rich domain"/>
    <property type="match status" value="1"/>
</dbReference>
<feature type="region of interest" description="Disordered" evidence="13">
    <location>
        <begin position="357"/>
        <end position="387"/>
    </location>
</feature>
<comment type="subcellular location">
    <subcellularLocation>
        <location evidence="2">Cell junction</location>
        <location evidence="2">Gap junction</location>
    </subcellularLocation>
    <subcellularLocation>
        <location evidence="3 12">Cell membrane</location>
        <topology evidence="3 12">Multi-pass membrane protein</topology>
    </subcellularLocation>
</comment>
<name>A0A401PJH4_SCYTO</name>
<evidence type="ECO:0000256" key="8">
    <source>
        <dbReference type="ARBA" id="ARBA00022868"/>
    </source>
</evidence>
<comment type="function">
    <text evidence="1 12">One gap junction consists of a cluster of closely packed pairs of transmembrane channels, the connexons, through which materials of low MW diffuse from one cell to a neighboring cell.</text>
</comment>
<sequence length="387" mass="44697">MLIAELTQKNISHDWQKVTVFIIDRKEVKKMGDWSFLEKLLDEVQEHSTVIGKIWLTVLFIFRILILGTAAEYVWGDEQSDFNCNTQQPGCENVCYDKAFPISHVRYWVLQILFVSTPTLIYLGHVMHIARQEEKLKQQEEALRSLPCKDSQTELIMKEIARKKLKYCIDEAGKVKIRGALMCTYTLSIIFKMSFELSFLFGQWVLYGFTMPAIYECVRNPCPHKVDCFISRPTEKTIFILFMFVVALISVLLNFLELFHLIGKCLIRSIQTSSKKQHYLKPSDFPGGHYIEKESIPIEYMYPSVEGAHGPYQSCNKSSTEQNWTNYNTEQILAGQKVNPMPQGHLQPFNFLRDVPDKVDQSSIQEQRPTSPASSVGSRRRDNDIAI</sequence>
<keyword evidence="6" id="KW-1003">Cell membrane</keyword>
<dbReference type="InterPro" id="IPR013092">
    <property type="entry name" value="Connexin_N"/>
</dbReference>
<dbReference type="PANTHER" id="PTHR11984">
    <property type="entry name" value="CONNEXIN"/>
    <property type="match status" value="1"/>
</dbReference>
<dbReference type="EMBL" id="BFAA01002298">
    <property type="protein sequence ID" value="GCB73238.1"/>
    <property type="molecule type" value="Genomic_DNA"/>
</dbReference>
<evidence type="ECO:0000256" key="2">
    <source>
        <dbReference type="ARBA" id="ARBA00004610"/>
    </source>
</evidence>
<dbReference type="PROSITE" id="PS00407">
    <property type="entry name" value="CONNEXINS_1"/>
    <property type="match status" value="1"/>
</dbReference>
<evidence type="ECO:0000256" key="10">
    <source>
        <dbReference type="ARBA" id="ARBA00022989"/>
    </source>
</evidence>
<dbReference type="FunFam" id="1.20.1440.80:FF:000001">
    <property type="entry name" value="Gap junction alpha-1"/>
    <property type="match status" value="1"/>
</dbReference>
<dbReference type="InterPro" id="IPR017990">
    <property type="entry name" value="Connexin_CS"/>
</dbReference>
<reference evidence="17 18" key="1">
    <citation type="journal article" date="2018" name="Nat. Ecol. Evol.">
        <title>Shark genomes provide insights into elasmobranch evolution and the origin of vertebrates.</title>
        <authorList>
            <person name="Hara Y"/>
            <person name="Yamaguchi K"/>
            <person name="Onimaru K"/>
            <person name="Kadota M"/>
            <person name="Koyanagi M"/>
            <person name="Keeley SD"/>
            <person name="Tatsumi K"/>
            <person name="Tanaka K"/>
            <person name="Motone F"/>
            <person name="Kageyama Y"/>
            <person name="Nozu R"/>
            <person name="Adachi N"/>
            <person name="Nishimura O"/>
            <person name="Nakagawa R"/>
            <person name="Tanegashima C"/>
            <person name="Kiyatake I"/>
            <person name="Matsumoto R"/>
            <person name="Murakumo K"/>
            <person name="Nishida K"/>
            <person name="Terakita A"/>
            <person name="Kuratani S"/>
            <person name="Sato K"/>
            <person name="Hyodo S Kuraku.S."/>
        </authorList>
    </citation>
    <scope>NUCLEOTIDE SEQUENCE [LARGE SCALE GENOMIC DNA]</scope>
</reference>
<evidence type="ECO:0000256" key="14">
    <source>
        <dbReference type="SAM" id="Phobius"/>
    </source>
</evidence>
<evidence type="ECO:0000256" key="4">
    <source>
        <dbReference type="ARBA" id="ARBA00006589"/>
    </source>
</evidence>
<evidence type="ECO:0000256" key="9">
    <source>
        <dbReference type="ARBA" id="ARBA00022949"/>
    </source>
</evidence>
<evidence type="ECO:0000256" key="7">
    <source>
        <dbReference type="ARBA" id="ARBA00022692"/>
    </source>
</evidence>
<keyword evidence="18" id="KW-1185">Reference proteome</keyword>
<feature type="compositionally biased region" description="Polar residues" evidence="13">
    <location>
        <begin position="361"/>
        <end position="377"/>
    </location>
</feature>
<keyword evidence="11 14" id="KW-0472">Membrane</keyword>
<dbReference type="GO" id="GO:0005922">
    <property type="term" value="C:connexin complex"/>
    <property type="evidence" value="ECO:0007669"/>
    <property type="project" value="InterPro"/>
</dbReference>
<protein>
    <recommendedName>
        <fullName evidence="12">Gap junction protein</fullName>
    </recommendedName>
</protein>
<feature type="transmembrane region" description="Helical" evidence="14">
    <location>
        <begin position="184"/>
        <end position="206"/>
    </location>
</feature>
<evidence type="ECO:0000259" key="15">
    <source>
        <dbReference type="SMART" id="SM00037"/>
    </source>
</evidence>
<evidence type="ECO:0000256" key="11">
    <source>
        <dbReference type="ARBA" id="ARBA00023136"/>
    </source>
</evidence>
<feature type="transmembrane region" description="Helical" evidence="14">
    <location>
        <begin position="238"/>
        <end position="259"/>
    </location>
</feature>
<dbReference type="Pfam" id="PF00029">
    <property type="entry name" value="Connexin"/>
    <property type="match status" value="1"/>
</dbReference>
<dbReference type="PANTHER" id="PTHR11984:SF54">
    <property type="entry name" value="GAP JUNCTION ALPHA-4 PROTEIN"/>
    <property type="match status" value="1"/>
</dbReference>
<proteinExistence type="inferred from homology"/>
<keyword evidence="8 12" id="KW-0303">Gap junction</keyword>
<keyword evidence="9" id="KW-0965">Cell junction</keyword>
<dbReference type="InterPro" id="IPR038359">
    <property type="entry name" value="Connexin_N_sf"/>
</dbReference>
<evidence type="ECO:0000256" key="12">
    <source>
        <dbReference type="RuleBase" id="RU000630"/>
    </source>
</evidence>
<dbReference type="InterPro" id="IPR019570">
    <property type="entry name" value="Connexin_CCC"/>
</dbReference>
<dbReference type="GO" id="GO:0007267">
    <property type="term" value="P:cell-cell signaling"/>
    <property type="evidence" value="ECO:0007669"/>
    <property type="project" value="TreeGrafter"/>
</dbReference>
<dbReference type="InterPro" id="IPR000500">
    <property type="entry name" value="Connexin"/>
</dbReference>
<comment type="similarity">
    <text evidence="4">Belongs to the connexin family. Alpha-type (group II) subfamily.</text>
</comment>
<dbReference type="SMART" id="SM01089">
    <property type="entry name" value="Connexin_CCC"/>
    <property type="match status" value="1"/>
</dbReference>
<evidence type="ECO:0000256" key="6">
    <source>
        <dbReference type="ARBA" id="ARBA00022475"/>
    </source>
</evidence>
<evidence type="ECO:0000256" key="13">
    <source>
        <dbReference type="SAM" id="MobiDB-lite"/>
    </source>
</evidence>
<dbReference type="Proteomes" id="UP000288216">
    <property type="component" value="Unassembled WGS sequence"/>
</dbReference>
<feature type="domain" description="Connexin N-terminal" evidence="15">
    <location>
        <begin position="73"/>
        <end position="106"/>
    </location>
</feature>
<evidence type="ECO:0000313" key="18">
    <source>
        <dbReference type="Proteomes" id="UP000288216"/>
    </source>
</evidence>
<evidence type="ECO:0000259" key="16">
    <source>
        <dbReference type="SMART" id="SM01089"/>
    </source>
</evidence>
<keyword evidence="10 14" id="KW-1133">Transmembrane helix</keyword>
<dbReference type="PRINTS" id="PR00206">
    <property type="entry name" value="CONNEXIN"/>
</dbReference>
<evidence type="ECO:0000256" key="3">
    <source>
        <dbReference type="ARBA" id="ARBA00004651"/>
    </source>
</evidence>
<feature type="transmembrane region" description="Helical" evidence="14">
    <location>
        <begin position="108"/>
        <end position="130"/>
    </location>
</feature>
<evidence type="ECO:0000313" key="17">
    <source>
        <dbReference type="EMBL" id="GCB73238.1"/>
    </source>
</evidence>
<dbReference type="InterPro" id="IPR034634">
    <property type="entry name" value="Connexin_C"/>
</dbReference>
<feature type="domain" description="Connexin cysteine-rich" evidence="16">
    <location>
        <begin position="195"/>
        <end position="261"/>
    </location>
</feature>
<evidence type="ECO:0000256" key="5">
    <source>
        <dbReference type="ARBA" id="ARBA00011455"/>
    </source>
</evidence>
<comment type="subunit">
    <text evidence="5 12">A connexon is composed of a hexamer of connexins.</text>
</comment>
<organism evidence="17 18">
    <name type="scientific">Scyliorhinus torazame</name>
    <name type="common">Cloudy catshark</name>
    <name type="synonym">Catulus torazame</name>
    <dbReference type="NCBI Taxonomy" id="75743"/>
    <lineage>
        <taxon>Eukaryota</taxon>
        <taxon>Metazoa</taxon>
        <taxon>Chordata</taxon>
        <taxon>Craniata</taxon>
        <taxon>Vertebrata</taxon>
        <taxon>Chondrichthyes</taxon>
        <taxon>Elasmobranchii</taxon>
        <taxon>Galeomorphii</taxon>
        <taxon>Galeoidea</taxon>
        <taxon>Carcharhiniformes</taxon>
        <taxon>Scyliorhinidae</taxon>
        <taxon>Scyliorhinus</taxon>
    </lineage>
</organism>
<dbReference type="PROSITE" id="PS00408">
    <property type="entry name" value="CONNEXINS_2"/>
    <property type="match status" value="1"/>
</dbReference>
<comment type="caution">
    <text evidence="17">The sequence shown here is derived from an EMBL/GenBank/DDBJ whole genome shotgun (WGS) entry which is preliminary data.</text>
</comment>
<keyword evidence="7 12" id="KW-0812">Transmembrane</keyword>
<accession>A0A401PJH4</accession>